<dbReference type="Proteomes" id="UP000224634">
    <property type="component" value="Unassembled WGS sequence"/>
</dbReference>
<gene>
    <name evidence="3" type="ORF">AJ80_00194</name>
</gene>
<name>A0A2B7Z3F5_POLH7</name>
<dbReference type="OrthoDB" id="341259at2759"/>
<dbReference type="InterPro" id="IPR051165">
    <property type="entry name" value="Multifunctional_ANK_Repeat"/>
</dbReference>
<dbReference type="STRING" id="1447883.A0A2B7Z3F5"/>
<dbReference type="SMART" id="SM00248">
    <property type="entry name" value="ANK"/>
    <property type="match status" value="9"/>
</dbReference>
<protein>
    <submittedName>
        <fullName evidence="3">Uncharacterized protein</fullName>
    </submittedName>
</protein>
<evidence type="ECO:0000313" key="3">
    <source>
        <dbReference type="EMBL" id="PGH27940.1"/>
    </source>
</evidence>
<dbReference type="AlphaFoldDB" id="A0A2B7Z3F5"/>
<dbReference type="InterPro" id="IPR002110">
    <property type="entry name" value="Ankyrin_rpt"/>
</dbReference>
<reference evidence="3 4" key="1">
    <citation type="submission" date="2017-10" db="EMBL/GenBank/DDBJ databases">
        <title>Comparative genomics in systemic dimorphic fungi from Ajellomycetaceae.</title>
        <authorList>
            <person name="Munoz J.F."/>
            <person name="Mcewen J.G."/>
            <person name="Clay O.K."/>
            <person name="Cuomo C.A."/>
        </authorList>
    </citation>
    <scope>NUCLEOTIDE SEQUENCE [LARGE SCALE GENOMIC DNA]</scope>
    <source>
        <strain evidence="3 4">UAMH7299</strain>
    </source>
</reference>
<dbReference type="EMBL" id="PDNA01000002">
    <property type="protein sequence ID" value="PGH27940.1"/>
    <property type="molecule type" value="Genomic_DNA"/>
</dbReference>
<dbReference type="Gene3D" id="1.25.40.20">
    <property type="entry name" value="Ankyrin repeat-containing domain"/>
    <property type="match status" value="3"/>
</dbReference>
<dbReference type="SUPFAM" id="SSF48403">
    <property type="entry name" value="Ankyrin repeat"/>
    <property type="match status" value="1"/>
</dbReference>
<keyword evidence="4" id="KW-1185">Reference proteome</keyword>
<keyword evidence="1" id="KW-0677">Repeat</keyword>
<dbReference type="PANTHER" id="PTHR24123:SF134">
    <property type="entry name" value="PFS DOMAIN-CONTAINING PROTEIN"/>
    <property type="match status" value="1"/>
</dbReference>
<keyword evidence="2" id="KW-0040">ANK repeat</keyword>
<dbReference type="InterPro" id="IPR036770">
    <property type="entry name" value="Ankyrin_rpt-contain_sf"/>
</dbReference>
<accession>A0A2B7Z3F5</accession>
<dbReference type="PANTHER" id="PTHR24123">
    <property type="entry name" value="ANKYRIN REPEAT-CONTAINING"/>
    <property type="match status" value="1"/>
</dbReference>
<evidence type="ECO:0000313" key="4">
    <source>
        <dbReference type="Proteomes" id="UP000224634"/>
    </source>
</evidence>
<dbReference type="Pfam" id="PF12796">
    <property type="entry name" value="Ank_2"/>
    <property type="match status" value="2"/>
</dbReference>
<comment type="caution">
    <text evidence="3">The sequence shown here is derived from an EMBL/GenBank/DDBJ whole genome shotgun (WGS) entry which is preliminary data.</text>
</comment>
<organism evidence="3 4">
    <name type="scientific">Polytolypa hystricis (strain UAMH7299)</name>
    <dbReference type="NCBI Taxonomy" id="1447883"/>
    <lineage>
        <taxon>Eukaryota</taxon>
        <taxon>Fungi</taxon>
        <taxon>Dikarya</taxon>
        <taxon>Ascomycota</taxon>
        <taxon>Pezizomycotina</taxon>
        <taxon>Eurotiomycetes</taxon>
        <taxon>Eurotiomycetidae</taxon>
        <taxon>Onygenales</taxon>
        <taxon>Onygenales incertae sedis</taxon>
        <taxon>Polytolypa</taxon>
    </lineage>
</organism>
<evidence type="ECO:0000256" key="2">
    <source>
        <dbReference type="ARBA" id="ARBA00023043"/>
    </source>
</evidence>
<evidence type="ECO:0000256" key="1">
    <source>
        <dbReference type="ARBA" id="ARBA00022737"/>
    </source>
</evidence>
<proteinExistence type="predicted"/>
<sequence>MSWQQFPPEVRLLILQEAIKPNGALWWQPTSRSFYPERWIVWRGYIQNYLFVSKEWNKDVRDRLETVPTDLVIRYLSESLSLDVLERNIRKIKRKACSIRPRESHPEGLIAETLGNWLFCSVVRGYISCAKLLLNAGVDVNYRRQESFSSLSSLLSAYYSRHWEMVELLISYGADISDQVALPNGHCRVGYAILCEAAERDNNMSLVQSILDRGIPVQESSLLLNPLFKALDANCVDMALLLLDNGASFLNTETTAWLPLGAAARACSVETVSMLIGKGADVNSRIFNYEGPPDTPLSWAISRNEPVARLLIERGAEITEVHIQAAVTDASFSLLQALIDKAGHWASIFALDQAAVGGRAEYVRALLDQGVKPRGLNIDVVRHGNKEIMQLLLDAGADPNTRSDSGTVALGLAVLKGSVGLVELLLNAKVPVEFHPDMCSRMLHAACVLRMEDMVRFLLKRGAQAHHGNAAAFTKAVRAAPQSSSRPYHEDIAELLLQYETVKAV</sequence>